<dbReference type="InterPro" id="IPR002213">
    <property type="entry name" value="UDP_glucos_trans"/>
</dbReference>
<dbReference type="InterPro" id="IPR008254">
    <property type="entry name" value="Flavodoxin/NO_synth"/>
</dbReference>
<keyword evidence="9 12" id="KW-0472">Membrane</keyword>
<dbReference type="Pfam" id="PF00258">
    <property type="entry name" value="Flavodoxin_1"/>
    <property type="match status" value="1"/>
</dbReference>
<dbReference type="PANTHER" id="PTHR48043">
    <property type="entry name" value="EG:EG0003.4 PROTEIN-RELATED"/>
    <property type="match status" value="1"/>
</dbReference>
<evidence type="ECO:0000256" key="10">
    <source>
        <dbReference type="ARBA" id="ARBA00023180"/>
    </source>
</evidence>
<evidence type="ECO:0000256" key="4">
    <source>
        <dbReference type="ARBA" id="ARBA00022676"/>
    </source>
</evidence>
<dbReference type="SUPFAM" id="SSF52218">
    <property type="entry name" value="Flavoproteins"/>
    <property type="match status" value="1"/>
</dbReference>
<comment type="subcellular location">
    <subcellularLocation>
        <location evidence="1">Membrane</location>
        <topology evidence="1">Single-pass membrane protein</topology>
    </subcellularLocation>
</comment>
<evidence type="ECO:0000256" key="2">
    <source>
        <dbReference type="ARBA" id="ARBA00009995"/>
    </source>
</evidence>
<evidence type="ECO:0000256" key="11">
    <source>
        <dbReference type="ARBA" id="ARBA00047475"/>
    </source>
</evidence>
<dbReference type="PROSITE" id="PS50902">
    <property type="entry name" value="FLAVODOXIN_LIKE"/>
    <property type="match status" value="1"/>
</dbReference>
<comment type="caution">
    <text evidence="14">The sequence shown here is derived from an EMBL/GenBank/DDBJ whole genome shotgun (WGS) entry which is preliminary data.</text>
</comment>
<dbReference type="AlphaFoldDB" id="A0AAD5WKJ7"/>
<dbReference type="CDD" id="cd03784">
    <property type="entry name" value="GT1_Gtf-like"/>
    <property type="match status" value="1"/>
</dbReference>
<evidence type="ECO:0000256" key="8">
    <source>
        <dbReference type="ARBA" id="ARBA00022989"/>
    </source>
</evidence>
<comment type="catalytic activity">
    <reaction evidence="11">
        <text>glucuronate acceptor + UDP-alpha-D-glucuronate = acceptor beta-D-glucuronoside + UDP + H(+)</text>
        <dbReference type="Rhea" id="RHEA:21032"/>
        <dbReference type="ChEBI" id="CHEBI:15378"/>
        <dbReference type="ChEBI" id="CHEBI:58052"/>
        <dbReference type="ChEBI" id="CHEBI:58223"/>
        <dbReference type="ChEBI" id="CHEBI:132367"/>
        <dbReference type="ChEBI" id="CHEBI:132368"/>
        <dbReference type="EC" id="2.4.1.17"/>
    </reaction>
</comment>
<evidence type="ECO:0000256" key="7">
    <source>
        <dbReference type="ARBA" id="ARBA00022729"/>
    </source>
</evidence>
<feature type="transmembrane region" description="Helical" evidence="12">
    <location>
        <begin position="29"/>
        <end position="49"/>
    </location>
</feature>
<keyword evidence="8 12" id="KW-1133">Transmembrane helix</keyword>
<evidence type="ECO:0000256" key="12">
    <source>
        <dbReference type="SAM" id="Phobius"/>
    </source>
</evidence>
<dbReference type="Gene3D" id="3.40.50.2000">
    <property type="entry name" value="Glycogen Phosphorylase B"/>
    <property type="match status" value="1"/>
</dbReference>
<organism evidence="14 15">
    <name type="scientific">Parelaphostrongylus tenuis</name>
    <name type="common">Meningeal worm</name>
    <dbReference type="NCBI Taxonomy" id="148309"/>
    <lineage>
        <taxon>Eukaryota</taxon>
        <taxon>Metazoa</taxon>
        <taxon>Ecdysozoa</taxon>
        <taxon>Nematoda</taxon>
        <taxon>Chromadorea</taxon>
        <taxon>Rhabditida</taxon>
        <taxon>Rhabditina</taxon>
        <taxon>Rhabditomorpha</taxon>
        <taxon>Strongyloidea</taxon>
        <taxon>Metastrongylidae</taxon>
        <taxon>Parelaphostrongylus</taxon>
    </lineage>
</organism>
<dbReference type="GO" id="GO:0015020">
    <property type="term" value="F:glucuronosyltransferase activity"/>
    <property type="evidence" value="ECO:0007669"/>
    <property type="project" value="UniProtKB-EC"/>
</dbReference>
<dbReference type="SUPFAM" id="SSF53756">
    <property type="entry name" value="UDP-Glycosyltransferase/glycogen phosphorylase"/>
    <property type="match status" value="1"/>
</dbReference>
<dbReference type="EMBL" id="JAHQIW010007352">
    <property type="protein sequence ID" value="KAJ1373822.1"/>
    <property type="molecule type" value="Genomic_DNA"/>
</dbReference>
<dbReference type="EC" id="2.4.1.17" evidence="3"/>
<evidence type="ECO:0000256" key="1">
    <source>
        <dbReference type="ARBA" id="ARBA00004167"/>
    </source>
</evidence>
<dbReference type="Pfam" id="PF00201">
    <property type="entry name" value="UDPGT"/>
    <property type="match status" value="1"/>
</dbReference>
<evidence type="ECO:0000256" key="5">
    <source>
        <dbReference type="ARBA" id="ARBA00022679"/>
    </source>
</evidence>
<evidence type="ECO:0000256" key="3">
    <source>
        <dbReference type="ARBA" id="ARBA00012544"/>
    </source>
</evidence>
<keyword evidence="6 12" id="KW-0812">Transmembrane</keyword>
<dbReference type="PANTHER" id="PTHR48043:SF46">
    <property type="entry name" value="UDP-GLUCURONOSYLTRANSFERASE UGT-60-RELATED"/>
    <property type="match status" value="1"/>
</dbReference>
<protein>
    <recommendedName>
        <fullName evidence="3">glucuronosyltransferase</fullName>
        <ecNumber evidence="3">2.4.1.17</ecNumber>
    </recommendedName>
</protein>
<evidence type="ECO:0000256" key="9">
    <source>
        <dbReference type="ARBA" id="ARBA00023136"/>
    </source>
</evidence>
<dbReference type="FunFam" id="3.40.50.2000:FF:000118">
    <property type="entry name" value="UDP-glucuronosyltransferase"/>
    <property type="match status" value="1"/>
</dbReference>
<evidence type="ECO:0000313" key="15">
    <source>
        <dbReference type="Proteomes" id="UP001196413"/>
    </source>
</evidence>
<accession>A0AAD5WKJ7</accession>
<reference evidence="14" key="1">
    <citation type="submission" date="2021-06" db="EMBL/GenBank/DDBJ databases">
        <title>Parelaphostrongylus tenuis whole genome reference sequence.</title>
        <authorList>
            <person name="Garwood T.J."/>
            <person name="Larsen P.A."/>
            <person name="Fountain-Jones N.M."/>
            <person name="Garbe J.R."/>
            <person name="Macchietto M.G."/>
            <person name="Kania S.A."/>
            <person name="Gerhold R.W."/>
            <person name="Richards J.E."/>
            <person name="Wolf T.M."/>
        </authorList>
    </citation>
    <scope>NUCLEOTIDE SEQUENCE</scope>
    <source>
        <strain evidence="14">MNPRO001-30</strain>
        <tissue evidence="14">Meninges</tissue>
    </source>
</reference>
<feature type="transmembrane region" description="Helical" evidence="12">
    <location>
        <begin position="282"/>
        <end position="302"/>
    </location>
</feature>
<gene>
    <name evidence="14" type="primary">UGT-60</name>
    <name evidence="14" type="ORF">KIN20_036343</name>
</gene>
<comment type="similarity">
    <text evidence="2">Belongs to the UDP-glycosyltransferase family.</text>
</comment>
<keyword evidence="4" id="KW-0328">Glycosyltransferase</keyword>
<dbReference type="Gene3D" id="3.40.50.360">
    <property type="match status" value="1"/>
</dbReference>
<name>A0AAD5WKJ7_PARTN</name>
<keyword evidence="10" id="KW-0325">Glycoprotein</keyword>
<dbReference type="Proteomes" id="UP001196413">
    <property type="component" value="Unassembled WGS sequence"/>
</dbReference>
<keyword evidence="15" id="KW-1185">Reference proteome</keyword>
<evidence type="ECO:0000256" key="6">
    <source>
        <dbReference type="ARBA" id="ARBA00022692"/>
    </source>
</evidence>
<keyword evidence="5" id="KW-0808">Transferase</keyword>
<dbReference type="GO" id="GO:0010181">
    <property type="term" value="F:FMN binding"/>
    <property type="evidence" value="ECO:0007669"/>
    <property type="project" value="InterPro"/>
</dbReference>
<evidence type="ECO:0000259" key="13">
    <source>
        <dbReference type="PROSITE" id="PS50902"/>
    </source>
</evidence>
<dbReference type="InterPro" id="IPR050271">
    <property type="entry name" value="UDP-glycosyltransferase"/>
</dbReference>
<dbReference type="InterPro" id="IPR029039">
    <property type="entry name" value="Flavoprotein-like_sf"/>
</dbReference>
<feature type="domain" description="Flavodoxin-like" evidence="13">
    <location>
        <begin position="78"/>
        <end position="232"/>
    </location>
</feature>
<dbReference type="PROSITE" id="PS00375">
    <property type="entry name" value="UDPGT"/>
    <property type="match status" value="1"/>
</dbReference>
<evidence type="ECO:0000313" key="14">
    <source>
        <dbReference type="EMBL" id="KAJ1373822.1"/>
    </source>
</evidence>
<keyword evidence="7" id="KW-0732">Signal</keyword>
<proteinExistence type="inferred from homology"/>
<sequence length="754" mass="85948">MSFHPPVRPEVKPKPPKKWYEELLEKDEILLYFTAILGVFLPAVVYVIYHKIHTIYMNYAKKKDSERLADEAARSEIAIISLCTEACPAQRFVAHLQSTLNAELISPPKFWPIENLKTKDFMNFKGFCVFVVETLTTGAAPTHVEWFLDWLEDVAADAKQKKKANFDVLKFAIIGFGPSAGEESHFNKVSHTLLKRMKILGSKQIMNVVLFDTSQPETNLSERYDSLTEALLQEIDRNLPGVQNSDTDSLSDEYSDEIFSHSVTFALIGFCRRPQLARDQKMWEIFLAFLAVADALKILQIVPGFTNSHVLFNYRLAETLKFLGHDVQLWTQMEMAMLSTGNNRLPPDVNEHRISIHFKDKLKSEGLQVFQSLMFSAGDAYDLWWTGQEFKDMRVEACAQMLEENYKVFKKFREMNFDLAIAHFHDLCPLAIAEKNGIRKVVWITHGTSIYDFAAVQLGLRTLPSSVPHPLSSAGFALSFFDRVYNLLWHLSLLDFVNLPQNLLHDENEYYRNLVGPGKADLWDLSRNVSALLINGERLLDFPRPLPIHITFSGELGLNKVAKEVEFDEQLQAILNRPSRGLIVFSLGTVSNTTNMPQQMISSFVGAFSKLTEYTILWRMEGEVKEAELSEHIFLLKWLPQKDIMKLPNMKLLVAHGGYNSFLEAAQAGVPAVLMPLFADQKINAMRAQRFGMARVLDKLRLTPECVYEAIKAVLDDDNYAIRARKLSSMLSDKPTQAALLNAQVYSEIGYRRR</sequence>
<dbReference type="GO" id="GO:0016020">
    <property type="term" value="C:membrane"/>
    <property type="evidence" value="ECO:0007669"/>
    <property type="project" value="UniProtKB-SubCell"/>
</dbReference>
<dbReference type="InterPro" id="IPR035595">
    <property type="entry name" value="UDP_glycos_trans_CS"/>
</dbReference>